<organism evidence="2 3">
    <name type="scientific">Ruminococcus albus (strain ATCC 27210 / DSM 20455 / JCM 14654 / NCDO 2250 / 7)</name>
    <dbReference type="NCBI Taxonomy" id="697329"/>
    <lineage>
        <taxon>Bacteria</taxon>
        <taxon>Bacillati</taxon>
        <taxon>Bacillota</taxon>
        <taxon>Clostridia</taxon>
        <taxon>Eubacteriales</taxon>
        <taxon>Oscillospiraceae</taxon>
        <taxon>Ruminococcus</taxon>
    </lineage>
</organism>
<dbReference type="EMBL" id="CP002403">
    <property type="protein sequence ID" value="ADU21357.1"/>
    <property type="molecule type" value="Genomic_DNA"/>
</dbReference>
<evidence type="ECO:0000256" key="1">
    <source>
        <dbReference type="SAM" id="Phobius"/>
    </source>
</evidence>
<gene>
    <name evidence="2" type="ordered locus">Rumal_0828</name>
</gene>
<sequence length="124" mass="13495" precursor="true">MANITSEKGLSYLLTKAVSAVISTATAVGFLMSAEYDSRLAVPALLIFIAFMDKDMLNEKHQKIVCRLTSVAAVMAALMVTASVGLWIFNARYLAAVMFTSLAVMAFAEAVFFASENMRNRKNV</sequence>
<dbReference type="KEGG" id="ral:Rumal_0828"/>
<dbReference type="STRING" id="697329.Rumal_0828"/>
<protein>
    <submittedName>
        <fullName evidence="2">Uncharacterized protein</fullName>
    </submittedName>
</protein>
<feature type="transmembrane region" description="Helical" evidence="1">
    <location>
        <begin position="64"/>
        <end position="88"/>
    </location>
</feature>
<dbReference type="OrthoDB" id="9972069at2"/>
<evidence type="ECO:0000313" key="2">
    <source>
        <dbReference type="EMBL" id="ADU21357.1"/>
    </source>
</evidence>
<keyword evidence="1" id="KW-0812">Transmembrane</keyword>
<keyword evidence="1" id="KW-1133">Transmembrane helix</keyword>
<dbReference type="AlphaFoldDB" id="E6UIQ5"/>
<name>E6UIQ5_RUMA7</name>
<dbReference type="HOGENOM" id="CLU_2002221_0_0_9"/>
<dbReference type="RefSeq" id="WP_013497539.1">
    <property type="nucleotide sequence ID" value="NC_014833.1"/>
</dbReference>
<feature type="transmembrane region" description="Helical" evidence="1">
    <location>
        <begin position="94"/>
        <end position="114"/>
    </location>
</feature>
<reference evidence="2 3" key="1">
    <citation type="journal article" date="2011" name="J. Bacteriol.">
        <title>Complete genome of the cellulolytic ruminal bacterium Ruminococcus albus 7.</title>
        <authorList>
            <person name="Suen G."/>
            <person name="Stevenson D.M."/>
            <person name="Bruce D.C."/>
            <person name="Chertkov O."/>
            <person name="Copeland A."/>
            <person name="Cheng J.F."/>
            <person name="Detter C."/>
            <person name="Detter J.C."/>
            <person name="Goodwin L.A."/>
            <person name="Han C.S."/>
            <person name="Hauser L.J."/>
            <person name="Ivanova N.N."/>
            <person name="Kyrpides N.C."/>
            <person name="Land M.L."/>
            <person name="Lapidus A."/>
            <person name="Lucas S."/>
            <person name="Ovchinnikova G."/>
            <person name="Pitluck S."/>
            <person name="Tapia R."/>
            <person name="Woyke T."/>
            <person name="Boyum J."/>
            <person name="Mead D."/>
            <person name="Weimer P.J."/>
        </authorList>
    </citation>
    <scope>NUCLEOTIDE SEQUENCE [LARGE SCALE GENOMIC DNA]</scope>
    <source>
        <strain evidence="3">ATCC 27210 / DSM 20455 / JCM 14654 / NCDO 2250 / 7</strain>
    </source>
</reference>
<proteinExistence type="predicted"/>
<accession>E6UIQ5</accession>
<evidence type="ECO:0000313" key="3">
    <source>
        <dbReference type="Proteomes" id="UP000006919"/>
    </source>
</evidence>
<feature type="transmembrane region" description="Helical" evidence="1">
    <location>
        <begin position="12"/>
        <end position="34"/>
    </location>
</feature>
<keyword evidence="1" id="KW-0472">Membrane</keyword>
<dbReference type="Proteomes" id="UP000006919">
    <property type="component" value="Chromosome"/>
</dbReference>